<dbReference type="InterPro" id="IPR005064">
    <property type="entry name" value="BUG"/>
</dbReference>
<proteinExistence type="inferred from homology"/>
<dbReference type="Gene3D" id="3.40.190.10">
    <property type="entry name" value="Periplasmic binding protein-like II"/>
    <property type="match status" value="1"/>
</dbReference>
<dbReference type="RefSeq" id="WP_179583386.1">
    <property type="nucleotide sequence ID" value="NZ_JACBYR010000001.1"/>
</dbReference>
<comment type="caution">
    <text evidence="3">The sequence shown here is derived from an EMBL/GenBank/DDBJ whole genome shotgun (WGS) entry which is preliminary data.</text>
</comment>
<dbReference type="Gene3D" id="3.40.190.150">
    <property type="entry name" value="Bordetella uptake gene, domain 1"/>
    <property type="match status" value="1"/>
</dbReference>
<dbReference type="Pfam" id="PF03401">
    <property type="entry name" value="TctC"/>
    <property type="match status" value="1"/>
</dbReference>
<evidence type="ECO:0000313" key="3">
    <source>
        <dbReference type="EMBL" id="NYE81395.1"/>
    </source>
</evidence>
<dbReference type="AlphaFoldDB" id="A0A7Y9IQU7"/>
<dbReference type="EMBL" id="JACBYR010000001">
    <property type="protein sequence ID" value="NYE81395.1"/>
    <property type="molecule type" value="Genomic_DNA"/>
</dbReference>
<dbReference type="InterPro" id="IPR042100">
    <property type="entry name" value="Bug_dom1"/>
</dbReference>
<keyword evidence="4" id="KW-1185">Reference proteome</keyword>
<evidence type="ECO:0000256" key="2">
    <source>
        <dbReference type="SAM" id="SignalP"/>
    </source>
</evidence>
<dbReference type="CDD" id="cd07012">
    <property type="entry name" value="PBP2_Bug_TTT"/>
    <property type="match status" value="1"/>
</dbReference>
<dbReference type="SUPFAM" id="SSF53850">
    <property type="entry name" value="Periplasmic binding protein-like II"/>
    <property type="match status" value="1"/>
</dbReference>
<comment type="similarity">
    <text evidence="1">Belongs to the UPF0065 (bug) family.</text>
</comment>
<keyword evidence="2" id="KW-0732">Signal</keyword>
<organism evidence="3 4">
    <name type="scientific">Pigmentiphaga litoralis</name>
    <dbReference type="NCBI Taxonomy" id="516702"/>
    <lineage>
        <taxon>Bacteria</taxon>
        <taxon>Pseudomonadati</taxon>
        <taxon>Pseudomonadota</taxon>
        <taxon>Betaproteobacteria</taxon>
        <taxon>Burkholderiales</taxon>
        <taxon>Alcaligenaceae</taxon>
        <taxon>Pigmentiphaga</taxon>
    </lineage>
</organism>
<protein>
    <submittedName>
        <fullName evidence="3">Tripartite-type tricarboxylate transporter receptor subunit TctC</fullName>
    </submittedName>
</protein>
<sequence length="323" mass="32961">MIIQRLLVAAGCLLAATAGHAQTAAYPTKPIRLVNPYGAGGPVDTIAREVSAALSAELGQQVIVDVKSGGGTVIGANVVAKSPADGYTLLLGTQAPLIVQPAINSQLPYDAVKDFVPVAMFVTVPGIISVPADSPLKSLKDLVDEGKRQPGAINYASAGNGTGSHLGGELFNQLTGAKLAHVPYRGAAPGTIALLGHEVQVGFVNITPQLAHLEAGRLRALAVTGSARSTALPNVPTAAEAGVPGLVAESWYGLFAPAGTPPAALAKLASAMEKVMAQPALKAKLGEQGAEITYMGTDAFTTYLSDDRKRLLPLIKAIGLKQG</sequence>
<feature type="chain" id="PRO_5030570972" evidence="2">
    <location>
        <begin position="22"/>
        <end position="323"/>
    </location>
</feature>
<keyword evidence="3" id="KW-0675">Receptor</keyword>
<accession>A0A7Y9IQU7</accession>
<dbReference type="Proteomes" id="UP000542125">
    <property type="component" value="Unassembled WGS sequence"/>
</dbReference>
<evidence type="ECO:0000256" key="1">
    <source>
        <dbReference type="ARBA" id="ARBA00006987"/>
    </source>
</evidence>
<gene>
    <name evidence="3" type="ORF">FHW18_000666</name>
</gene>
<dbReference type="PIRSF" id="PIRSF017082">
    <property type="entry name" value="YflP"/>
    <property type="match status" value="1"/>
</dbReference>
<name>A0A7Y9IQU7_9BURK</name>
<dbReference type="PANTHER" id="PTHR42928">
    <property type="entry name" value="TRICARBOXYLATE-BINDING PROTEIN"/>
    <property type="match status" value="1"/>
</dbReference>
<reference evidence="3 4" key="1">
    <citation type="submission" date="2020-07" db="EMBL/GenBank/DDBJ databases">
        <title>Genomic Encyclopedia of Type Strains, Phase IV (KMG-V): Genome sequencing to study the core and pangenomes of soil and plant-associated prokaryotes.</title>
        <authorList>
            <person name="Whitman W."/>
        </authorList>
    </citation>
    <scope>NUCLEOTIDE SEQUENCE [LARGE SCALE GENOMIC DNA]</scope>
    <source>
        <strain evidence="3 4">SAS40</strain>
    </source>
</reference>
<evidence type="ECO:0000313" key="4">
    <source>
        <dbReference type="Proteomes" id="UP000542125"/>
    </source>
</evidence>
<feature type="signal peptide" evidence="2">
    <location>
        <begin position="1"/>
        <end position="21"/>
    </location>
</feature>
<dbReference type="PANTHER" id="PTHR42928:SF5">
    <property type="entry name" value="BLR1237 PROTEIN"/>
    <property type="match status" value="1"/>
</dbReference>